<reference evidence="2" key="1">
    <citation type="journal article" date="2019" name="Int. J. Syst. Evol. Microbiol.">
        <title>The Global Catalogue of Microorganisms (GCM) 10K type strain sequencing project: providing services to taxonomists for standard genome sequencing and annotation.</title>
        <authorList>
            <consortium name="The Broad Institute Genomics Platform"/>
            <consortium name="The Broad Institute Genome Sequencing Center for Infectious Disease"/>
            <person name="Wu L."/>
            <person name="Ma J."/>
        </authorList>
    </citation>
    <scope>NUCLEOTIDE SEQUENCE [LARGE SCALE GENOMIC DNA]</scope>
    <source>
        <strain evidence="2">JCM 17782</strain>
    </source>
</reference>
<dbReference type="Proteomes" id="UP001501417">
    <property type="component" value="Unassembled WGS sequence"/>
</dbReference>
<sequence>MCASHSTQVSYGSTRRAAPATEFVKGAKDNTSIICTVRHTFGRANAPQKSHSLRAFNVTERLSTVFAATTFRGPTDGADGGGCAWLGRVGGRHFLRSGRIRRGC</sequence>
<protein>
    <submittedName>
        <fullName evidence="1">Uncharacterized protein</fullName>
    </submittedName>
</protein>
<dbReference type="EMBL" id="BAABGF010000010">
    <property type="protein sequence ID" value="GAA4535339.1"/>
    <property type="molecule type" value="Genomic_DNA"/>
</dbReference>
<name>A0ABP8RCI1_9MYCO</name>
<evidence type="ECO:0000313" key="1">
    <source>
        <dbReference type="EMBL" id="GAA4535339.1"/>
    </source>
</evidence>
<gene>
    <name evidence="1" type="ORF">GCM10023161_08680</name>
</gene>
<evidence type="ECO:0000313" key="2">
    <source>
        <dbReference type="Proteomes" id="UP001501417"/>
    </source>
</evidence>
<comment type="caution">
    <text evidence="1">The sequence shown here is derived from an EMBL/GenBank/DDBJ whole genome shotgun (WGS) entry which is preliminary data.</text>
</comment>
<proteinExistence type="predicted"/>
<keyword evidence="2" id="KW-1185">Reference proteome</keyword>
<accession>A0ABP8RCI1</accession>
<organism evidence="1 2">
    <name type="scientific">Mycobacterium paraffinicum</name>
    <dbReference type="NCBI Taxonomy" id="53378"/>
    <lineage>
        <taxon>Bacteria</taxon>
        <taxon>Bacillati</taxon>
        <taxon>Actinomycetota</taxon>
        <taxon>Actinomycetes</taxon>
        <taxon>Mycobacteriales</taxon>
        <taxon>Mycobacteriaceae</taxon>
        <taxon>Mycobacterium</taxon>
    </lineage>
</organism>